<evidence type="ECO:0000313" key="2">
    <source>
        <dbReference type="Proteomes" id="UP000335538"/>
    </source>
</evidence>
<dbReference type="Proteomes" id="UP000335538">
    <property type="component" value="Unassembled WGS sequence"/>
</dbReference>
<gene>
    <name evidence="1" type="ORF">PSP31121_05106</name>
</gene>
<proteinExistence type="predicted"/>
<evidence type="ECO:0000313" key="1">
    <source>
        <dbReference type="EMBL" id="VVE85154.1"/>
    </source>
</evidence>
<protein>
    <submittedName>
        <fullName evidence="1">Uncharacterized protein</fullName>
    </submittedName>
</protein>
<reference evidence="1 2" key="1">
    <citation type="submission" date="2019-08" db="EMBL/GenBank/DDBJ databases">
        <authorList>
            <person name="Peeters C."/>
        </authorList>
    </citation>
    <scope>NUCLEOTIDE SEQUENCE [LARGE SCALE GENOMIC DNA]</scope>
    <source>
        <strain evidence="1 2">LMG 31121</strain>
    </source>
</reference>
<organism evidence="1 2">
    <name type="scientific">Pandoraea sputorum</name>
    <dbReference type="NCBI Taxonomy" id="93222"/>
    <lineage>
        <taxon>Bacteria</taxon>
        <taxon>Pseudomonadati</taxon>
        <taxon>Pseudomonadota</taxon>
        <taxon>Betaproteobacteria</taxon>
        <taxon>Burkholderiales</taxon>
        <taxon>Burkholderiaceae</taxon>
        <taxon>Pandoraea</taxon>
    </lineage>
</organism>
<dbReference type="AlphaFoldDB" id="A0A5E5BHF5"/>
<sequence length="64" mass="7080">MNTYPKNFDLRNADCSILSADEKQECRLSGLAQKAKQALGANWMLHKSHAPAKGQYNNCGTRIA</sequence>
<dbReference type="RefSeq" id="WP_150811252.1">
    <property type="nucleotide sequence ID" value="NZ_CABPSR010000024.1"/>
</dbReference>
<dbReference type="EMBL" id="CABPSR010000024">
    <property type="protein sequence ID" value="VVE85154.1"/>
    <property type="molecule type" value="Genomic_DNA"/>
</dbReference>
<accession>A0A5E5BHF5</accession>
<name>A0A5E5BHF5_9BURK</name>